<dbReference type="InterPro" id="IPR000719">
    <property type="entry name" value="Prot_kinase_dom"/>
</dbReference>
<feature type="compositionally biased region" description="Low complexity" evidence="7">
    <location>
        <begin position="258"/>
        <end position="274"/>
    </location>
</feature>
<dbReference type="PROSITE" id="PS00108">
    <property type="entry name" value="PROTEIN_KINASE_ST"/>
    <property type="match status" value="1"/>
</dbReference>
<evidence type="ECO:0000256" key="7">
    <source>
        <dbReference type="SAM" id="MobiDB-lite"/>
    </source>
</evidence>
<evidence type="ECO:0000256" key="2">
    <source>
        <dbReference type="ARBA" id="ARBA00022679"/>
    </source>
</evidence>
<gene>
    <name evidence="9" type="ORF">HYH03_014681</name>
</gene>
<dbReference type="InterPro" id="IPR051681">
    <property type="entry name" value="Ser/Thr_Kinases-Pseudokinases"/>
</dbReference>
<dbReference type="GO" id="GO:0005524">
    <property type="term" value="F:ATP binding"/>
    <property type="evidence" value="ECO:0007669"/>
    <property type="project" value="UniProtKB-UniRule"/>
</dbReference>
<evidence type="ECO:0000256" key="6">
    <source>
        <dbReference type="PROSITE-ProRule" id="PRU10141"/>
    </source>
</evidence>
<dbReference type="PANTHER" id="PTHR44329">
    <property type="entry name" value="SERINE/THREONINE-PROTEIN KINASE TNNI3K-RELATED"/>
    <property type="match status" value="1"/>
</dbReference>
<feature type="compositionally biased region" description="Low complexity" evidence="7">
    <location>
        <begin position="375"/>
        <end position="387"/>
    </location>
</feature>
<dbReference type="CDD" id="cd13999">
    <property type="entry name" value="STKc_MAP3K-like"/>
    <property type="match status" value="1"/>
</dbReference>
<evidence type="ECO:0000259" key="8">
    <source>
        <dbReference type="PROSITE" id="PS50011"/>
    </source>
</evidence>
<comment type="caution">
    <text evidence="9">The sequence shown here is derived from an EMBL/GenBank/DDBJ whole genome shotgun (WGS) entry which is preliminary data.</text>
</comment>
<keyword evidence="10" id="KW-1185">Reference proteome</keyword>
<dbReference type="InterPro" id="IPR008271">
    <property type="entry name" value="Ser/Thr_kinase_AS"/>
</dbReference>
<dbReference type="Pfam" id="PF07714">
    <property type="entry name" value="PK_Tyr_Ser-Thr"/>
    <property type="match status" value="1"/>
</dbReference>
<name>A0A836BT96_9CHLO</name>
<evidence type="ECO:0000256" key="4">
    <source>
        <dbReference type="ARBA" id="ARBA00022777"/>
    </source>
</evidence>
<accession>A0A836BT96</accession>
<feature type="region of interest" description="Disordered" evidence="7">
    <location>
        <begin position="776"/>
        <end position="829"/>
    </location>
</feature>
<dbReference type="SUPFAM" id="SSF56112">
    <property type="entry name" value="Protein kinase-like (PK-like)"/>
    <property type="match status" value="1"/>
</dbReference>
<protein>
    <recommendedName>
        <fullName evidence="8">Protein kinase domain-containing protein</fullName>
    </recommendedName>
</protein>
<dbReference type="Gene3D" id="3.30.200.20">
    <property type="entry name" value="Phosphorylase Kinase, domain 1"/>
    <property type="match status" value="1"/>
</dbReference>
<dbReference type="SMART" id="SM00220">
    <property type="entry name" value="S_TKc"/>
    <property type="match status" value="1"/>
</dbReference>
<dbReference type="PROSITE" id="PS50011">
    <property type="entry name" value="PROTEIN_KINASE_DOM"/>
    <property type="match status" value="1"/>
</dbReference>
<evidence type="ECO:0000256" key="1">
    <source>
        <dbReference type="ARBA" id="ARBA00022527"/>
    </source>
</evidence>
<dbReference type="GO" id="GO:0004674">
    <property type="term" value="F:protein serine/threonine kinase activity"/>
    <property type="evidence" value="ECO:0007669"/>
    <property type="project" value="UniProtKB-KW"/>
</dbReference>
<dbReference type="InterPro" id="IPR001245">
    <property type="entry name" value="Ser-Thr/Tyr_kinase_cat_dom"/>
</dbReference>
<dbReference type="Gene3D" id="1.10.510.10">
    <property type="entry name" value="Transferase(Phosphotransferase) domain 1"/>
    <property type="match status" value="1"/>
</dbReference>
<dbReference type="InterPro" id="IPR017441">
    <property type="entry name" value="Protein_kinase_ATP_BS"/>
</dbReference>
<reference evidence="9" key="1">
    <citation type="journal article" date="2020" name="bioRxiv">
        <title>Comparative genomics of Chlamydomonas.</title>
        <authorList>
            <person name="Craig R.J."/>
            <person name="Hasan A.R."/>
            <person name="Ness R.W."/>
            <person name="Keightley P.D."/>
        </authorList>
    </citation>
    <scope>NUCLEOTIDE SEQUENCE</scope>
    <source>
        <strain evidence="9">CCAP 11/70</strain>
    </source>
</reference>
<dbReference type="EMBL" id="JAEHOE010000109">
    <property type="protein sequence ID" value="KAG2486624.1"/>
    <property type="molecule type" value="Genomic_DNA"/>
</dbReference>
<evidence type="ECO:0000256" key="3">
    <source>
        <dbReference type="ARBA" id="ARBA00022741"/>
    </source>
</evidence>
<dbReference type="Proteomes" id="UP000612055">
    <property type="component" value="Unassembled WGS sequence"/>
</dbReference>
<feature type="binding site" evidence="6">
    <location>
        <position position="463"/>
    </location>
    <ligand>
        <name>ATP</name>
        <dbReference type="ChEBI" id="CHEBI:30616"/>
    </ligand>
</feature>
<evidence type="ECO:0000313" key="10">
    <source>
        <dbReference type="Proteomes" id="UP000612055"/>
    </source>
</evidence>
<evidence type="ECO:0000313" key="9">
    <source>
        <dbReference type="EMBL" id="KAG2486624.1"/>
    </source>
</evidence>
<proteinExistence type="predicted"/>
<keyword evidence="4" id="KW-0418">Kinase</keyword>
<feature type="region of interest" description="Disordered" evidence="7">
    <location>
        <begin position="371"/>
        <end position="402"/>
    </location>
</feature>
<keyword evidence="5 6" id="KW-0067">ATP-binding</keyword>
<sequence length="947" mass="98943">MSDEDWGAIATPVRLRRDTHVCSEVTQGLDPPLLDWAFVRDKVEIANGVAFSFEDVAFARYRADGDDPGLDLLTTSTTLGPPGLLELTRVTHVGTLCLPCNYFIANVEARMIRKNKTAGQWNDVSQQGCDRDPSAPRLLRCWASRTCWEGDMALQGMHSKPGKEGRPLYEPANYHVHLVDSCMLCERVMPGECVKALGPQGCMKSQMDLRERALPQVPAAFPSSAAPDGGRGNSPADDDGVFGGPEAPMAADLPRPAPAVSSSSPQVPAFPSSATPDGDGDGGEDHTAVLAGVLGGVLGGVALLTVLAGLLLAFWGCPPCGVPPLLVKRGHADGSTRELPRSCKSGEMHAATQYKVVWAISRAQDVTWAKTSEPSGAAGHAAGVGSEEASDEGRLPSLPPAILHPVDPSVPVTLLTPPRPDLRWLGAMGNGREVKLLPDATLGKGSFGRVIEGVYQGRRVAVKVVSDAHQFGGPGESLIRSFAQEVEVLGRCTHPNVVRLLAACLTPPRLCLVMELMETSLDRLLYGKPESAPLPLPTVLHISLEVAKGLEYLHPTITHRDLKPGNVLLNDPHSPRPTVKLADFGLSRLRSTVVPTVTPDAGTPAYLAPEGFDAANYVITHQADMYSLAVLVWEMLAGSKPWQGCSLYEVAHALTTRGARLPLDSLPEARCPPRLRALLQQCWERDPRRRPAAAEAVKALALALLDLERGKPSTLRAPLRDPAAGHFDDGCGDAPPRVLVEVFKAGLEAAGSNTPPQPGCGPGNALGPGAAVQVAQGGCTAHEHEQVGGPPLDPGSTMGRPELFTMAQQHPDDSPEAAEDVGSLQQGAAAALAAKPAAASANGDGGAPVSVQDAQGRRRASSVLAAVPLTPRALQVKPCTALASGGAASGPAAAATGAEAAAAAAGSSMQGTLSPGPRAERHDYLSASTLIMSADNTACDGLRNKAC</sequence>
<feature type="domain" description="Protein kinase" evidence="8">
    <location>
        <begin position="436"/>
        <end position="705"/>
    </location>
</feature>
<dbReference type="OrthoDB" id="536504at2759"/>
<feature type="region of interest" description="Disordered" evidence="7">
    <location>
        <begin position="220"/>
        <end position="284"/>
    </location>
</feature>
<organism evidence="9 10">
    <name type="scientific">Edaphochlamys debaryana</name>
    <dbReference type="NCBI Taxonomy" id="47281"/>
    <lineage>
        <taxon>Eukaryota</taxon>
        <taxon>Viridiplantae</taxon>
        <taxon>Chlorophyta</taxon>
        <taxon>core chlorophytes</taxon>
        <taxon>Chlorophyceae</taxon>
        <taxon>CS clade</taxon>
        <taxon>Chlamydomonadales</taxon>
        <taxon>Chlamydomonadales incertae sedis</taxon>
        <taxon>Edaphochlamys</taxon>
    </lineage>
</organism>
<evidence type="ECO:0000256" key="5">
    <source>
        <dbReference type="ARBA" id="ARBA00022840"/>
    </source>
</evidence>
<keyword evidence="2" id="KW-0808">Transferase</keyword>
<dbReference type="InterPro" id="IPR011009">
    <property type="entry name" value="Kinase-like_dom_sf"/>
</dbReference>
<dbReference type="AlphaFoldDB" id="A0A836BT96"/>
<keyword evidence="1" id="KW-0723">Serine/threonine-protein kinase</keyword>
<keyword evidence="3 6" id="KW-0547">Nucleotide-binding</keyword>
<dbReference type="PROSITE" id="PS00107">
    <property type="entry name" value="PROTEIN_KINASE_ATP"/>
    <property type="match status" value="1"/>
</dbReference>